<sequence length="953" mass="106386">MASRSIRRQDLGLKVFYDPQDVDEIEVDVVAIHGIGALPSNTWTHPKTKVNWLEEKSMLPAVLPRSRIMAFGYDSLWYGDTGTKKSIEGVAKKMLNGLKQARENCPHRPIIFIGHCFGGLVLQKAHSWTHLSKSVVGMVFLGTPHYGIANSSGLTTQGHVYQAISKMSRVVEDNALRNMVHDDDVLRETVDSFLVRINTLNPKPTLFSFYEEKPTKVGLLAGLDIDPEFVINQTSGVLSGHDSEGLELDHFAMNKFEDSQDNHFQCVARELKQIAKKIPEMEEKLPAKVSIPVQRQDMPNLGAPMAKEINFAGRGGIISTLTKLFKKQQIVALYGASGTGKTHVAVEYAHTYPAHFPGANVYWVNANSIGELEASFTRIAERLNLRLEDRASGNIVRAVGDHLKKQTYLMVLDGLDSESSIPAIASGSANPLSGLFPYTERADFLITSRSKTVARQLVRGKPKYSIEISALDREDASILLLGKVSKDENKLKDVDKIREVLQGSAGGLAMVWAYLDKTGKDTRNRKAYLAHLAARPQDQTGVVRAWQMLHDYVKTKHRETEDVLLLISCLDVQCVPVELFERVQVQEYLPVLEQHGLVEPSKDRRLFTVTPLFRKCAQESVFHDAAQRTDVETLTVGVVRKRFHTDKDALLPCALAALKLKHVSISGKRDQAVLMFSIAQYHMDRGDFEKSLPVLRTCLAVREADANLPSKSALIEETVRAIQQAEAGLSQTQERVTTMQSTSAIVRSSDVDRVDDAYTRCIQMAQGRYNEGLDMVNQGKFAEGEALYHGAIEVLRSQINHANLDQAPMALYLKILSCLASMYCLQQRFEDAAKIFGIILPEQVAILGVSHADTLLTRNDYALVLQESGRFDAAAQELERVRSAQIRTLGADDYSSLRTECNLAWNYKLEGKIEEARKLCEDVLKRQKKILKKGHPDIEATQKMLNELLREAE</sequence>
<organism evidence="2 3">
    <name type="scientific">Fusarium ambrosium</name>
    <dbReference type="NCBI Taxonomy" id="131363"/>
    <lineage>
        <taxon>Eukaryota</taxon>
        <taxon>Fungi</taxon>
        <taxon>Dikarya</taxon>
        <taxon>Ascomycota</taxon>
        <taxon>Pezizomycotina</taxon>
        <taxon>Sordariomycetes</taxon>
        <taxon>Hypocreomycetidae</taxon>
        <taxon>Hypocreales</taxon>
        <taxon>Nectriaceae</taxon>
        <taxon>Fusarium</taxon>
        <taxon>Fusarium solani species complex</taxon>
    </lineage>
</organism>
<name>A0A428T2Y8_9HYPO</name>
<protein>
    <recommendedName>
        <fullName evidence="1">NB-ARC domain-containing protein</fullName>
    </recommendedName>
</protein>
<dbReference type="PANTHER" id="PTHR48182:SF3">
    <property type="entry name" value="DUF676 DOMAIN-CONTAINING PROTEIN"/>
    <property type="match status" value="1"/>
</dbReference>
<dbReference type="InterPro" id="IPR029058">
    <property type="entry name" value="AB_hydrolase_fold"/>
</dbReference>
<dbReference type="SUPFAM" id="SSF48452">
    <property type="entry name" value="TPR-like"/>
    <property type="match status" value="1"/>
</dbReference>
<evidence type="ECO:0000259" key="1">
    <source>
        <dbReference type="Pfam" id="PF00931"/>
    </source>
</evidence>
<dbReference type="Proteomes" id="UP000288429">
    <property type="component" value="Unassembled WGS sequence"/>
</dbReference>
<dbReference type="AlphaFoldDB" id="A0A428T2Y8"/>
<evidence type="ECO:0000313" key="3">
    <source>
        <dbReference type="Proteomes" id="UP000288429"/>
    </source>
</evidence>
<dbReference type="InterPro" id="IPR052374">
    <property type="entry name" value="SERAC1"/>
</dbReference>
<accession>A0A428T2Y8</accession>
<dbReference type="GO" id="GO:0043531">
    <property type="term" value="F:ADP binding"/>
    <property type="evidence" value="ECO:0007669"/>
    <property type="project" value="InterPro"/>
</dbReference>
<dbReference type="Gene3D" id="3.40.50.1820">
    <property type="entry name" value="alpha/beta hydrolase"/>
    <property type="match status" value="1"/>
</dbReference>
<dbReference type="SUPFAM" id="SSF53474">
    <property type="entry name" value="alpha/beta-Hydrolases"/>
    <property type="match status" value="1"/>
</dbReference>
<gene>
    <name evidence="2" type="ORF">CDV31_013473</name>
</gene>
<dbReference type="Gene3D" id="3.40.50.300">
    <property type="entry name" value="P-loop containing nucleotide triphosphate hydrolases"/>
    <property type="match status" value="1"/>
</dbReference>
<dbReference type="Pfam" id="PF00931">
    <property type="entry name" value="NB-ARC"/>
    <property type="match status" value="1"/>
</dbReference>
<dbReference type="Gene3D" id="1.25.40.10">
    <property type="entry name" value="Tetratricopeptide repeat domain"/>
    <property type="match status" value="1"/>
</dbReference>
<keyword evidence="3" id="KW-1185">Reference proteome</keyword>
<feature type="domain" description="NB-ARC" evidence="1">
    <location>
        <begin position="321"/>
        <end position="487"/>
    </location>
</feature>
<dbReference type="SUPFAM" id="SSF52540">
    <property type="entry name" value="P-loop containing nucleoside triphosphate hydrolases"/>
    <property type="match status" value="1"/>
</dbReference>
<dbReference type="InterPro" id="IPR011990">
    <property type="entry name" value="TPR-like_helical_dom_sf"/>
</dbReference>
<comment type="caution">
    <text evidence="2">The sequence shown here is derived from an EMBL/GenBank/DDBJ whole genome shotgun (WGS) entry which is preliminary data.</text>
</comment>
<dbReference type="Pfam" id="PF13424">
    <property type="entry name" value="TPR_12"/>
    <property type="match status" value="1"/>
</dbReference>
<dbReference type="InterPro" id="IPR002182">
    <property type="entry name" value="NB-ARC"/>
</dbReference>
<dbReference type="EMBL" id="NIZV01000276">
    <property type="protein sequence ID" value="RSL96437.1"/>
    <property type="molecule type" value="Genomic_DNA"/>
</dbReference>
<dbReference type="PANTHER" id="PTHR48182">
    <property type="entry name" value="PROTEIN SERAC1"/>
    <property type="match status" value="1"/>
</dbReference>
<proteinExistence type="predicted"/>
<reference evidence="2 3" key="1">
    <citation type="submission" date="2017-06" db="EMBL/GenBank/DDBJ databases">
        <title>Cmopartive genomic analysis of Ambrosia Fusariam Clade fungi.</title>
        <authorList>
            <person name="Stajich J.E."/>
            <person name="Carrillo J."/>
            <person name="Kijimoto T."/>
            <person name="Eskalen A."/>
            <person name="O'Donnell K."/>
            <person name="Kasson M."/>
        </authorList>
    </citation>
    <scope>NUCLEOTIDE SEQUENCE [LARGE SCALE GENOMIC DNA]</scope>
    <source>
        <strain evidence="2 3">NRRL 20438</strain>
    </source>
</reference>
<evidence type="ECO:0000313" key="2">
    <source>
        <dbReference type="EMBL" id="RSL96437.1"/>
    </source>
</evidence>
<dbReference type="InterPro" id="IPR027417">
    <property type="entry name" value="P-loop_NTPase"/>
</dbReference>